<keyword evidence="6" id="KW-1185">Reference proteome</keyword>
<name>A0ABT7NA18_9BURK</name>
<dbReference type="InterPro" id="IPR018060">
    <property type="entry name" value="HTH_AraC"/>
</dbReference>
<sequence>MEIIGSELVAGAGQGAHSMLGLGTLVAEMESQGIAAEALLQGTGLNPRQFTDPHAHMSSEQKVRIFRNARRLSSVPDLGLRAGSRTRLSDFGLYGYALVSSPTFADAVALGMRHVRLAGPVLEKRFRVENGTAIFEARDVMALGDVLPLATEYWFSSIHKLIASVLEAPMPSRLLLLPYARPAHAAAYERVFGCPVRFDAGAMEWHFDASVLPEPCPNANPLTAEMCAQMCERMLRDLPDESDLERAIRTACYNSCGDFPVLDEMAARLGLSARTLQRRLADLGRHYQEIVDEVRSSLAIDFLSGTLLSVEEVAQRVGFSDASNFRKAFRKWTGQAPGYYRRSQGEPVGEPA</sequence>
<evidence type="ECO:0000313" key="6">
    <source>
        <dbReference type="Proteomes" id="UP001174908"/>
    </source>
</evidence>
<gene>
    <name evidence="5" type="ORF">QTH91_09785</name>
</gene>
<dbReference type="InterPro" id="IPR009057">
    <property type="entry name" value="Homeodomain-like_sf"/>
</dbReference>
<evidence type="ECO:0000256" key="2">
    <source>
        <dbReference type="ARBA" id="ARBA00023125"/>
    </source>
</evidence>
<feature type="domain" description="HTH araC/xylS-type" evidence="4">
    <location>
        <begin position="262"/>
        <end position="343"/>
    </location>
</feature>
<evidence type="ECO:0000256" key="3">
    <source>
        <dbReference type="ARBA" id="ARBA00023163"/>
    </source>
</evidence>
<dbReference type="EMBL" id="JASZYV010000002">
    <property type="protein sequence ID" value="MDM0044772.1"/>
    <property type="molecule type" value="Genomic_DNA"/>
</dbReference>
<dbReference type="PROSITE" id="PS01124">
    <property type="entry name" value="HTH_ARAC_FAMILY_2"/>
    <property type="match status" value="1"/>
</dbReference>
<organism evidence="5 6">
    <name type="scientific">Variovorax dokdonensis</name>
    <dbReference type="NCBI Taxonomy" id="344883"/>
    <lineage>
        <taxon>Bacteria</taxon>
        <taxon>Pseudomonadati</taxon>
        <taxon>Pseudomonadota</taxon>
        <taxon>Betaproteobacteria</taxon>
        <taxon>Burkholderiales</taxon>
        <taxon>Comamonadaceae</taxon>
        <taxon>Variovorax</taxon>
    </lineage>
</organism>
<dbReference type="PANTHER" id="PTHR47894:SF1">
    <property type="entry name" value="HTH-TYPE TRANSCRIPTIONAL REGULATOR VQSM"/>
    <property type="match status" value="1"/>
</dbReference>
<keyword evidence="2" id="KW-0238">DNA-binding</keyword>
<evidence type="ECO:0000259" key="4">
    <source>
        <dbReference type="PROSITE" id="PS01124"/>
    </source>
</evidence>
<dbReference type="Proteomes" id="UP001174908">
    <property type="component" value="Unassembled WGS sequence"/>
</dbReference>
<dbReference type="PANTHER" id="PTHR47894">
    <property type="entry name" value="HTH-TYPE TRANSCRIPTIONAL REGULATOR GADX"/>
    <property type="match status" value="1"/>
</dbReference>
<reference evidence="5" key="1">
    <citation type="submission" date="2023-06" db="EMBL/GenBank/DDBJ databases">
        <authorList>
            <person name="Jiang Y."/>
            <person name="Liu Q."/>
        </authorList>
    </citation>
    <scope>NUCLEOTIDE SEQUENCE</scope>
    <source>
        <strain evidence="5">CGMCC 1.12089</strain>
    </source>
</reference>
<dbReference type="Gene3D" id="1.10.10.60">
    <property type="entry name" value="Homeodomain-like"/>
    <property type="match status" value="1"/>
</dbReference>
<evidence type="ECO:0000313" key="5">
    <source>
        <dbReference type="EMBL" id="MDM0044772.1"/>
    </source>
</evidence>
<dbReference type="SUPFAM" id="SSF46689">
    <property type="entry name" value="Homeodomain-like"/>
    <property type="match status" value="1"/>
</dbReference>
<keyword evidence="3" id="KW-0804">Transcription</keyword>
<dbReference type="Pfam" id="PF12625">
    <property type="entry name" value="Arabinose_bd"/>
    <property type="match status" value="1"/>
</dbReference>
<evidence type="ECO:0000256" key="1">
    <source>
        <dbReference type="ARBA" id="ARBA00023015"/>
    </source>
</evidence>
<dbReference type="InterPro" id="IPR032687">
    <property type="entry name" value="AraC-type_N"/>
</dbReference>
<dbReference type="InterPro" id="IPR020449">
    <property type="entry name" value="Tscrpt_reg_AraC-type_HTH"/>
</dbReference>
<dbReference type="PRINTS" id="PR00032">
    <property type="entry name" value="HTHARAC"/>
</dbReference>
<proteinExistence type="predicted"/>
<dbReference type="RefSeq" id="WP_286659889.1">
    <property type="nucleotide sequence ID" value="NZ_JASZYV010000002.1"/>
</dbReference>
<accession>A0ABT7NA18</accession>
<dbReference type="SMART" id="SM00342">
    <property type="entry name" value="HTH_ARAC"/>
    <property type="match status" value="1"/>
</dbReference>
<dbReference type="Pfam" id="PF12833">
    <property type="entry name" value="HTH_18"/>
    <property type="match status" value="1"/>
</dbReference>
<comment type="caution">
    <text evidence="5">The sequence shown here is derived from an EMBL/GenBank/DDBJ whole genome shotgun (WGS) entry which is preliminary data.</text>
</comment>
<keyword evidence="1" id="KW-0805">Transcription regulation</keyword>
<protein>
    <submittedName>
        <fullName evidence="5">AraC family transcriptional regulator</fullName>
    </submittedName>
</protein>